<sequence>MNIDKLDRIVINSQEEIDRLIAWRDSNKDLVRNFSPVMENGVIFIKETPELRYIFRKQGAEYHHTVFHEVEKAIVHSVIWDSATREGRVVQSVIEDPTMKHEYNMIVISLHATLMAYMEHSQENTESVSVKTHTVVVGHKRQKKSKKKVPVKIRRKVYTVSISKESLEAATRSYERHIEKWTVRGHWRKTKNGQVWIKPHVRGEGKEVTPKEYQL</sequence>
<evidence type="ECO:0000313" key="2">
    <source>
        <dbReference type="Proteomes" id="UP000204602"/>
    </source>
</evidence>
<keyword evidence="2" id="KW-1185">Reference proteome</keyword>
<dbReference type="OrthoDB" id="12848at10239"/>
<dbReference type="KEGG" id="vg:26633249"/>
<proteinExistence type="predicted"/>
<accession>A0A0K2CZY9</accession>
<dbReference type="EMBL" id="KT224359">
    <property type="protein sequence ID" value="ALA13038.1"/>
    <property type="molecule type" value="Genomic_DNA"/>
</dbReference>
<name>A0A0K2CZY9_9CAUD</name>
<organism evidence="1 2">
    <name type="scientific">Bacillus phage TsarBomba</name>
    <dbReference type="NCBI Taxonomy" id="1690456"/>
    <lineage>
        <taxon>Viruses</taxon>
        <taxon>Duplodnaviria</taxon>
        <taxon>Heunggongvirae</taxon>
        <taxon>Uroviricota</taxon>
        <taxon>Caudoviricetes</taxon>
        <taxon>Herelleviridae</taxon>
        <taxon>Bastillevirinae</taxon>
        <taxon>Tsarbombavirus</taxon>
        <taxon>Tsarbombavirus tsarbomba</taxon>
    </lineage>
</organism>
<dbReference type="GeneID" id="26633249"/>
<reference evidence="1 2" key="1">
    <citation type="journal article" date="2015" name="Genome Announc.">
        <title>Complete Genome Sequence of Bacillus cereus Group Phage TsarBomba.</title>
        <authorList>
            <person name="Erill I."/>
            <person name="Caruso S.M."/>
        </authorList>
    </citation>
    <scope>NUCLEOTIDE SEQUENCE [LARGE SCALE GENOMIC DNA]</scope>
</reference>
<protein>
    <submittedName>
        <fullName evidence="1">Uncharacterized protein</fullName>
    </submittedName>
</protein>
<dbReference type="RefSeq" id="YP_009206944.1">
    <property type="nucleotide sequence ID" value="NC_028890.1"/>
</dbReference>
<dbReference type="Proteomes" id="UP000204602">
    <property type="component" value="Segment"/>
</dbReference>
<evidence type="ECO:0000313" key="1">
    <source>
        <dbReference type="EMBL" id="ALA13038.1"/>
    </source>
</evidence>
<gene>
    <name evidence="1" type="ORF">TSARBOMBA_129</name>
</gene>